<reference evidence="1 2" key="1">
    <citation type="submission" date="2021-01" db="EMBL/GenBank/DDBJ databases">
        <title>WGS of actinomycetes isolated from Thailand.</title>
        <authorList>
            <person name="Thawai C."/>
        </authorList>
    </citation>
    <scope>NUCLEOTIDE SEQUENCE [LARGE SCALE GENOMIC DNA]</scope>
    <source>
        <strain evidence="1 2">CH5-8</strain>
    </source>
</reference>
<evidence type="ECO:0000313" key="2">
    <source>
        <dbReference type="Proteomes" id="UP000621386"/>
    </source>
</evidence>
<proteinExistence type="predicted"/>
<evidence type="ECO:0000313" key="1">
    <source>
        <dbReference type="EMBL" id="MBL1105597.1"/>
    </source>
</evidence>
<dbReference type="Proteomes" id="UP000621386">
    <property type="component" value="Unassembled WGS sequence"/>
</dbReference>
<accession>A0ABS1NZR7</accession>
<comment type="caution">
    <text evidence="1">The sequence shown here is derived from an EMBL/GenBank/DDBJ whole genome shotgun (WGS) entry which is preliminary data.</text>
</comment>
<dbReference type="EMBL" id="JAERRH010000004">
    <property type="protein sequence ID" value="MBL1105597.1"/>
    <property type="molecule type" value="Genomic_DNA"/>
</dbReference>
<protein>
    <submittedName>
        <fullName evidence="1">Uncharacterized protein</fullName>
    </submittedName>
</protein>
<gene>
    <name evidence="1" type="ORF">JK361_13550</name>
</gene>
<keyword evidence="2" id="KW-1185">Reference proteome</keyword>
<dbReference type="RefSeq" id="WP_201816806.1">
    <property type="nucleotide sequence ID" value="NZ_JAERRH010000004.1"/>
</dbReference>
<organism evidence="1 2">
    <name type="scientific">Streptomyces musisoli</name>
    <dbReference type="NCBI Taxonomy" id="2802280"/>
    <lineage>
        <taxon>Bacteria</taxon>
        <taxon>Bacillati</taxon>
        <taxon>Actinomycetota</taxon>
        <taxon>Actinomycetes</taxon>
        <taxon>Kitasatosporales</taxon>
        <taxon>Streptomycetaceae</taxon>
        <taxon>Streptomyces</taxon>
    </lineage>
</organism>
<name>A0ABS1NZR7_9ACTN</name>
<sequence>MDGVPGVYGAKKDLVSVPAVKRAAAKALEDHIEPDTRTAGAWADDDTCAAVKAFGARDGDGWLASGALRTAHETWARQVGDLLDRLGAEKIALRATNTVLTSADIGTGGALRKLSALDRY</sequence>